<accession>A0A640KIL8</accession>
<sequence>MSHLNPNATEWKPTGNNAHGMTDLALPPTTAQPEDPAEAPAPAGSAGDLSPTPTPPASSVTTGVANANTLPSYIPSYMTGGDPAIAEQLSNIDWAAEFKKLMEMTGQMIDRQLSGQNGDERPPASSGETGAGHVGDASRPLGDARLCGPNSGGASPAVTASPIPLTYANAVKSATAAARKPGTLGVASTGTAAAAAAAAANMADMEDDSVSMTATSKTGTAKHHWKKLTKAQQRHEQSQRNAFEAFANALLHSVSPFMAPLRAKCKTSLPHIKVDQRFGKSGHPETAIAQFLVAPLVTNYRPRHFHDVAPGELMEFHYDFALVLQAIPSAHAIHIGYGPTWKRYAVPYCYLACREYRKEVLALCPEEIPNSRSEAIYEDDVVKDITELLLKRGEGLEMLETMSIVEAMRKRVDLYPLYDAFATVFQNLENYQVEISDIRSAPSRFTVKASRLAVEAMPQPIVLDDEVLWDELPEVSRVLVQGGVAPSGSAGSEADGGTARLASQQKALSKTTPATGAASGKKGAGVAGAPAASGALSLWQTLAPMVVCVACVSVTIAVALMKKRP</sequence>
<dbReference type="EMBL" id="BLBS01000035">
    <property type="protein sequence ID" value="GET89550.1"/>
    <property type="molecule type" value="Genomic_DNA"/>
</dbReference>
<evidence type="ECO:0000313" key="3">
    <source>
        <dbReference type="EMBL" id="GET89550.1"/>
    </source>
</evidence>
<dbReference type="VEuPathDB" id="TriTrypDB:LtaPh_2619600"/>
<keyword evidence="2" id="KW-1133">Transmembrane helix</keyword>
<evidence type="ECO:0008006" key="5">
    <source>
        <dbReference type="Google" id="ProtNLM"/>
    </source>
</evidence>
<feature type="compositionally biased region" description="Polar residues" evidence="1">
    <location>
        <begin position="1"/>
        <end position="19"/>
    </location>
</feature>
<dbReference type="AlphaFoldDB" id="A0A640KIL8"/>
<proteinExistence type="predicted"/>
<dbReference type="OrthoDB" id="245339at2759"/>
<dbReference type="Proteomes" id="UP000419144">
    <property type="component" value="Unassembled WGS sequence"/>
</dbReference>
<reference evidence="3" key="1">
    <citation type="submission" date="2019-11" db="EMBL/GenBank/DDBJ databases">
        <title>Leishmania tarentolae CDS.</title>
        <authorList>
            <person name="Goto Y."/>
            <person name="Yamagishi J."/>
        </authorList>
    </citation>
    <scope>NUCLEOTIDE SEQUENCE [LARGE SCALE GENOMIC DNA]</scope>
    <source>
        <strain evidence="3">Parrot Tar II</strain>
    </source>
</reference>
<gene>
    <name evidence="3" type="ORF">LtaPh_2619600</name>
</gene>
<feature type="compositionally biased region" description="Low complexity" evidence="1">
    <location>
        <begin position="27"/>
        <end position="62"/>
    </location>
</feature>
<evidence type="ECO:0000256" key="2">
    <source>
        <dbReference type="SAM" id="Phobius"/>
    </source>
</evidence>
<organism evidence="3 4">
    <name type="scientific">Leishmania tarentolae</name>
    <name type="common">Sauroleishmania tarentolae</name>
    <dbReference type="NCBI Taxonomy" id="5689"/>
    <lineage>
        <taxon>Eukaryota</taxon>
        <taxon>Discoba</taxon>
        <taxon>Euglenozoa</taxon>
        <taxon>Kinetoplastea</taxon>
        <taxon>Metakinetoplastina</taxon>
        <taxon>Trypanosomatida</taxon>
        <taxon>Trypanosomatidae</taxon>
        <taxon>Leishmaniinae</taxon>
        <taxon>Leishmania</taxon>
        <taxon>lizard Leishmania</taxon>
    </lineage>
</organism>
<evidence type="ECO:0000256" key="1">
    <source>
        <dbReference type="SAM" id="MobiDB-lite"/>
    </source>
</evidence>
<keyword evidence="2" id="KW-0812">Transmembrane</keyword>
<feature type="region of interest" description="Disordered" evidence="1">
    <location>
        <begin position="1"/>
        <end position="63"/>
    </location>
</feature>
<feature type="transmembrane region" description="Helical" evidence="2">
    <location>
        <begin position="542"/>
        <end position="561"/>
    </location>
</feature>
<protein>
    <recommendedName>
        <fullName evidence="5">Transmembrane protein</fullName>
    </recommendedName>
</protein>
<keyword evidence="2" id="KW-0472">Membrane</keyword>
<name>A0A640KIL8_LEITA</name>
<feature type="region of interest" description="Disordered" evidence="1">
    <location>
        <begin position="486"/>
        <end position="523"/>
    </location>
</feature>
<evidence type="ECO:0000313" key="4">
    <source>
        <dbReference type="Proteomes" id="UP000419144"/>
    </source>
</evidence>
<keyword evidence="4" id="KW-1185">Reference proteome</keyword>
<comment type="caution">
    <text evidence="3">The sequence shown here is derived from an EMBL/GenBank/DDBJ whole genome shotgun (WGS) entry which is preliminary data.</text>
</comment>
<feature type="region of interest" description="Disordered" evidence="1">
    <location>
        <begin position="113"/>
        <end position="159"/>
    </location>
</feature>
<feature type="compositionally biased region" description="Low complexity" evidence="1">
    <location>
        <begin position="509"/>
        <end position="521"/>
    </location>
</feature>